<proteinExistence type="predicted"/>
<dbReference type="Pfam" id="PF14417">
    <property type="entry name" value="MEDS"/>
    <property type="match status" value="1"/>
</dbReference>
<dbReference type="EMBL" id="VFOQ01000001">
    <property type="protein sequence ID" value="TQL60256.1"/>
    <property type="molecule type" value="Genomic_DNA"/>
</dbReference>
<dbReference type="PANTHER" id="PTHR35526">
    <property type="entry name" value="ANTI-SIGMA-F FACTOR RSBW-RELATED"/>
    <property type="match status" value="1"/>
</dbReference>
<dbReference type="AlphaFoldDB" id="A0A542ZIU3"/>
<evidence type="ECO:0000259" key="3">
    <source>
        <dbReference type="Pfam" id="PF14417"/>
    </source>
</evidence>
<organism evidence="4 5">
    <name type="scientific">Oryzihumus leptocrescens</name>
    <dbReference type="NCBI Taxonomy" id="297536"/>
    <lineage>
        <taxon>Bacteria</taxon>
        <taxon>Bacillati</taxon>
        <taxon>Actinomycetota</taxon>
        <taxon>Actinomycetes</taxon>
        <taxon>Micrococcales</taxon>
        <taxon>Intrasporangiaceae</taxon>
        <taxon>Oryzihumus</taxon>
    </lineage>
</organism>
<dbReference type="InterPro" id="IPR003594">
    <property type="entry name" value="HATPase_dom"/>
</dbReference>
<evidence type="ECO:0000313" key="4">
    <source>
        <dbReference type="EMBL" id="TQL60256.1"/>
    </source>
</evidence>
<dbReference type="OrthoDB" id="4088450at2"/>
<feature type="domain" description="MEDS" evidence="3">
    <location>
        <begin position="14"/>
        <end position="155"/>
    </location>
</feature>
<keyword evidence="1" id="KW-0418">Kinase</keyword>
<dbReference type="SUPFAM" id="SSF55874">
    <property type="entry name" value="ATPase domain of HSP90 chaperone/DNA topoisomerase II/histidine kinase"/>
    <property type="match status" value="1"/>
</dbReference>
<protein>
    <submittedName>
        <fullName evidence="4">Anti-sigma regulatory factor (Ser/Thr protein kinase)</fullName>
    </submittedName>
</protein>
<comment type="caution">
    <text evidence="4">The sequence shown here is derived from an EMBL/GenBank/DDBJ whole genome shotgun (WGS) entry which is preliminary data.</text>
</comment>
<dbReference type="InterPro" id="IPR036890">
    <property type="entry name" value="HATPase_C_sf"/>
</dbReference>
<dbReference type="Pfam" id="PF13581">
    <property type="entry name" value="HATPase_c_2"/>
    <property type="match status" value="1"/>
</dbReference>
<dbReference type="InterPro" id="IPR050267">
    <property type="entry name" value="Anti-sigma-factor_SerPK"/>
</dbReference>
<evidence type="ECO:0000313" key="5">
    <source>
        <dbReference type="Proteomes" id="UP000319514"/>
    </source>
</evidence>
<keyword evidence="1" id="KW-0723">Serine/threonine-protein kinase</keyword>
<dbReference type="PANTHER" id="PTHR35526:SF3">
    <property type="entry name" value="ANTI-SIGMA-F FACTOR RSBW"/>
    <property type="match status" value="1"/>
</dbReference>
<evidence type="ECO:0000259" key="2">
    <source>
        <dbReference type="Pfam" id="PF13581"/>
    </source>
</evidence>
<dbReference type="RefSeq" id="WP_141788178.1">
    <property type="nucleotide sequence ID" value="NZ_BAAAKX010000021.1"/>
</dbReference>
<name>A0A542ZIU3_9MICO</name>
<sequence>MTQPLGIDRDSYSHDLLVHDTDEELVRATQDFVAEGLDSGGQVLVHSSRERVPLLQDALRPHPRLTWGYDEDLYQSPTTTLFAYQRQLALAPEPTQVWVTGTVPLAQGRAAQAAWSRYESMVNVALGSFAFHALCTYDARSLPGHVVEAARAAHPHQGVGPLRQENPDYETPGDFLANPLAFTPGVPGTAPTADLVLRDLRELHLARSLVAREARSSGLPSEARGDFVSAAHEVLANAFRHGAPPVTLEMWVGQARLTALVTDRGPGLPDTMSGFGYPDRGGSVGLWAARQMCEELVIGTSPDGGCSVLLSTG</sequence>
<dbReference type="Gene3D" id="3.30.565.10">
    <property type="entry name" value="Histidine kinase-like ATPase, C-terminal domain"/>
    <property type="match status" value="1"/>
</dbReference>
<dbReference type="Proteomes" id="UP000319514">
    <property type="component" value="Unassembled WGS sequence"/>
</dbReference>
<accession>A0A542ZIU3</accession>
<feature type="domain" description="Histidine kinase/HSP90-like ATPase" evidence="2">
    <location>
        <begin position="199"/>
        <end position="305"/>
    </location>
</feature>
<evidence type="ECO:0000256" key="1">
    <source>
        <dbReference type="ARBA" id="ARBA00022527"/>
    </source>
</evidence>
<dbReference type="GO" id="GO:0004674">
    <property type="term" value="F:protein serine/threonine kinase activity"/>
    <property type="evidence" value="ECO:0007669"/>
    <property type="project" value="UniProtKB-KW"/>
</dbReference>
<keyword evidence="5" id="KW-1185">Reference proteome</keyword>
<gene>
    <name evidence="4" type="ORF">FB474_1639</name>
</gene>
<reference evidence="4 5" key="1">
    <citation type="submission" date="2019-06" db="EMBL/GenBank/DDBJ databases">
        <title>Sequencing the genomes of 1000 actinobacteria strains.</title>
        <authorList>
            <person name="Klenk H.-P."/>
        </authorList>
    </citation>
    <scope>NUCLEOTIDE SEQUENCE [LARGE SCALE GENOMIC DNA]</scope>
    <source>
        <strain evidence="4 5">DSM 18082</strain>
    </source>
</reference>
<keyword evidence="1" id="KW-0808">Transferase</keyword>
<dbReference type="InterPro" id="IPR025847">
    <property type="entry name" value="MEDS_domain"/>
</dbReference>